<dbReference type="GO" id="GO:0005524">
    <property type="term" value="F:ATP binding"/>
    <property type="evidence" value="ECO:0007669"/>
    <property type="project" value="UniProtKB-UniRule"/>
</dbReference>
<dbReference type="SMART" id="SM00860">
    <property type="entry name" value="SMI1_KNR4"/>
    <property type="match status" value="1"/>
</dbReference>
<evidence type="ECO:0000256" key="10">
    <source>
        <dbReference type="ARBA" id="ARBA00039149"/>
    </source>
</evidence>
<comment type="pathway">
    <text evidence="1 16">Purine metabolism; 7-cyano-7-deazaguanine biosynthesis.</text>
</comment>
<dbReference type="InterPro" id="IPR014729">
    <property type="entry name" value="Rossmann-like_a/b/a_fold"/>
</dbReference>
<dbReference type="PANTHER" id="PTHR42914">
    <property type="entry name" value="7-CYANO-7-DEAZAGUANINE SYNTHASE"/>
    <property type="match status" value="1"/>
</dbReference>
<keyword evidence="2 16" id="KW-0436">Ligase</keyword>
<keyword evidence="19" id="KW-1185">Reference proteome</keyword>
<dbReference type="Gene3D" id="3.40.50.620">
    <property type="entry name" value="HUPs"/>
    <property type="match status" value="1"/>
</dbReference>
<feature type="binding site" evidence="16">
    <location>
        <position position="202"/>
    </location>
    <ligand>
        <name>Zn(2+)</name>
        <dbReference type="ChEBI" id="CHEBI:29105"/>
    </ligand>
</feature>
<dbReference type="PANTHER" id="PTHR42914:SF1">
    <property type="entry name" value="7-CYANO-7-DEAZAGUANINE SYNTHASE"/>
    <property type="match status" value="1"/>
</dbReference>
<dbReference type="GO" id="GO:0008616">
    <property type="term" value="P:tRNA queuosine(34) biosynthetic process"/>
    <property type="evidence" value="ECO:0007669"/>
    <property type="project" value="UniProtKB-UniRule"/>
</dbReference>
<gene>
    <name evidence="18" type="primary">exsB</name>
    <name evidence="16" type="synonym">queC</name>
    <name evidence="18" type="ORF">HMPREF9123_1588</name>
</gene>
<evidence type="ECO:0000256" key="1">
    <source>
        <dbReference type="ARBA" id="ARBA00005061"/>
    </source>
</evidence>
<dbReference type="GO" id="GO:0016787">
    <property type="term" value="F:hydrolase activity"/>
    <property type="evidence" value="ECO:0007669"/>
    <property type="project" value="UniProtKB-KW"/>
</dbReference>
<dbReference type="Gene3D" id="3.40.1580.10">
    <property type="entry name" value="SMI1/KNR4-like"/>
    <property type="match status" value="1"/>
</dbReference>
<dbReference type="HAMAP" id="MF_01633">
    <property type="entry name" value="QueC"/>
    <property type="match status" value="1"/>
</dbReference>
<comment type="caution">
    <text evidence="18">The sequence shown here is derived from an EMBL/GenBank/DDBJ whole genome shotgun (WGS) entry which is preliminary data.</text>
</comment>
<dbReference type="NCBIfam" id="TIGR00364">
    <property type="entry name" value="7-cyano-7-deazaguanine synthase QueC"/>
    <property type="match status" value="1"/>
</dbReference>
<feature type="domain" description="Knr4/Smi1-like" evidence="17">
    <location>
        <begin position="228"/>
        <end position="371"/>
    </location>
</feature>
<dbReference type="GO" id="GO:0008270">
    <property type="term" value="F:zinc ion binding"/>
    <property type="evidence" value="ECO:0007669"/>
    <property type="project" value="UniProtKB-UniRule"/>
</dbReference>
<evidence type="ECO:0000256" key="7">
    <source>
        <dbReference type="ARBA" id="ARBA00022840"/>
    </source>
</evidence>
<evidence type="ECO:0000256" key="2">
    <source>
        <dbReference type="ARBA" id="ARBA00022598"/>
    </source>
</evidence>
<dbReference type="Proteomes" id="UP000004105">
    <property type="component" value="Unassembled WGS sequence"/>
</dbReference>
<feature type="binding site" evidence="16">
    <location>
        <position position="196"/>
    </location>
    <ligand>
        <name>Zn(2+)</name>
        <dbReference type="ChEBI" id="CHEBI:29105"/>
    </ligand>
</feature>
<dbReference type="InterPro" id="IPR037883">
    <property type="entry name" value="Knr4/Smi1-like_sf"/>
</dbReference>
<dbReference type="UniPathway" id="UPA00391"/>
<keyword evidence="7 16" id="KW-0067">ATP-binding</keyword>
<evidence type="ECO:0000256" key="16">
    <source>
        <dbReference type="HAMAP-Rule" id="MF_01633"/>
    </source>
</evidence>
<dbReference type="OrthoDB" id="9789567at2"/>
<evidence type="ECO:0000256" key="14">
    <source>
        <dbReference type="ARBA" id="ARBA00080406"/>
    </source>
</evidence>
<evidence type="ECO:0000256" key="11">
    <source>
        <dbReference type="ARBA" id="ARBA00047890"/>
    </source>
</evidence>
<evidence type="ECO:0000313" key="18">
    <source>
        <dbReference type="EMBL" id="EGF10707.1"/>
    </source>
</evidence>
<dbReference type="FunFam" id="3.40.50.620:FF:000017">
    <property type="entry name" value="7-cyano-7-deazaguanine synthase"/>
    <property type="match status" value="1"/>
</dbReference>
<dbReference type="GO" id="GO:0016879">
    <property type="term" value="F:ligase activity, forming carbon-nitrogen bonds"/>
    <property type="evidence" value="ECO:0007669"/>
    <property type="project" value="UniProtKB-UniRule"/>
</dbReference>
<evidence type="ECO:0000313" key="19">
    <source>
        <dbReference type="Proteomes" id="UP000004105"/>
    </source>
</evidence>
<feature type="binding site" evidence="16">
    <location>
        <position position="188"/>
    </location>
    <ligand>
        <name>Zn(2+)</name>
        <dbReference type="ChEBI" id="CHEBI:29105"/>
    </ligand>
</feature>
<keyword evidence="5 16" id="KW-0671">Queuosine biosynthesis</keyword>
<evidence type="ECO:0000256" key="6">
    <source>
        <dbReference type="ARBA" id="ARBA00022833"/>
    </source>
</evidence>
<evidence type="ECO:0000256" key="5">
    <source>
        <dbReference type="ARBA" id="ARBA00022785"/>
    </source>
</evidence>
<evidence type="ECO:0000256" key="15">
    <source>
        <dbReference type="ARBA" id="ARBA00080941"/>
    </source>
</evidence>
<evidence type="ECO:0000256" key="13">
    <source>
        <dbReference type="ARBA" id="ARBA00076159"/>
    </source>
</evidence>
<reference evidence="18 19" key="1">
    <citation type="submission" date="2011-02" db="EMBL/GenBank/DDBJ databases">
        <authorList>
            <person name="Muzny D."/>
            <person name="Qin X."/>
            <person name="Deng J."/>
            <person name="Jiang H."/>
            <person name="Liu Y."/>
            <person name="Qu J."/>
            <person name="Song X.-Z."/>
            <person name="Zhang L."/>
            <person name="Thornton R."/>
            <person name="Coyle M."/>
            <person name="Francisco L."/>
            <person name="Jackson L."/>
            <person name="Javaid M."/>
            <person name="Korchina V."/>
            <person name="Kovar C."/>
            <person name="Mata R."/>
            <person name="Mathew T."/>
            <person name="Ngo R."/>
            <person name="Nguyen L."/>
            <person name="Nguyen N."/>
            <person name="Okwuonu G."/>
            <person name="Ongeri F."/>
            <person name="Pham C."/>
            <person name="Simmons D."/>
            <person name="Wilczek-Boney K."/>
            <person name="Hale W."/>
            <person name="Jakkamsetti A."/>
            <person name="Pham P."/>
            <person name="Ruth R."/>
            <person name="San Lucas F."/>
            <person name="Warren J."/>
            <person name="Zhang J."/>
            <person name="Zhao Z."/>
            <person name="Zhou C."/>
            <person name="Zhu D."/>
            <person name="Lee S."/>
            <person name="Bess C."/>
            <person name="Blankenburg K."/>
            <person name="Forbes L."/>
            <person name="Fu Q."/>
            <person name="Gubbala S."/>
            <person name="Hirani K."/>
            <person name="Jayaseelan J.C."/>
            <person name="Lara F."/>
            <person name="Munidasa M."/>
            <person name="Palculict T."/>
            <person name="Patil S."/>
            <person name="Pu L.-L."/>
            <person name="Saada N."/>
            <person name="Tang L."/>
            <person name="Weissenberger G."/>
            <person name="Zhu Y."/>
            <person name="Hemphill L."/>
            <person name="Shang Y."/>
            <person name="Youmans B."/>
            <person name="Ayvaz T."/>
            <person name="Ross M."/>
            <person name="Santibanez J."/>
            <person name="Aqrawi P."/>
            <person name="Gross S."/>
            <person name="Joshi V."/>
            <person name="Fowler G."/>
            <person name="Nazareth L."/>
            <person name="Reid J."/>
            <person name="Worley K."/>
            <person name="Petrosino J."/>
            <person name="Highlander S."/>
            <person name="Gibbs R."/>
        </authorList>
    </citation>
    <scope>NUCLEOTIDE SEQUENCE [LARGE SCALE GENOMIC DNA]</scope>
    <source>
        <strain evidence="18 19">ATCC BAA-1200</strain>
    </source>
</reference>
<dbReference type="SUPFAM" id="SSF160631">
    <property type="entry name" value="SMI1/KNR4-like"/>
    <property type="match status" value="1"/>
</dbReference>
<feature type="binding site" evidence="16">
    <location>
        <position position="199"/>
    </location>
    <ligand>
        <name>Zn(2+)</name>
        <dbReference type="ChEBI" id="CHEBI:29105"/>
    </ligand>
</feature>
<evidence type="ECO:0000256" key="3">
    <source>
        <dbReference type="ARBA" id="ARBA00022723"/>
    </source>
</evidence>
<dbReference type="AlphaFoldDB" id="F2BCV8"/>
<comment type="catalytic activity">
    <reaction evidence="11 16">
        <text>7-carboxy-7-carbaguanine + NH4(+) + 2 ATP = 7-cyano-7-carbaguanine + 2 AMP + 2 diphosphate + 2 H(+)</text>
        <dbReference type="Rhea" id="RHEA:27982"/>
        <dbReference type="ChEBI" id="CHEBI:15378"/>
        <dbReference type="ChEBI" id="CHEBI:28938"/>
        <dbReference type="ChEBI" id="CHEBI:30616"/>
        <dbReference type="ChEBI" id="CHEBI:33019"/>
        <dbReference type="ChEBI" id="CHEBI:45075"/>
        <dbReference type="ChEBI" id="CHEBI:61036"/>
        <dbReference type="ChEBI" id="CHEBI:456215"/>
        <dbReference type="EC" id="6.3.4.20"/>
    </reaction>
</comment>
<evidence type="ECO:0000256" key="8">
    <source>
        <dbReference type="ARBA" id="ARBA00037768"/>
    </source>
</evidence>
<dbReference type="InterPro" id="IPR018958">
    <property type="entry name" value="Knr4/Smi1-like_dom"/>
</dbReference>
<evidence type="ECO:0000256" key="4">
    <source>
        <dbReference type="ARBA" id="ARBA00022741"/>
    </source>
</evidence>
<proteinExistence type="inferred from homology"/>
<dbReference type="Pfam" id="PF06508">
    <property type="entry name" value="QueC"/>
    <property type="match status" value="1"/>
</dbReference>
<evidence type="ECO:0000256" key="12">
    <source>
        <dbReference type="ARBA" id="ARBA00069440"/>
    </source>
</evidence>
<evidence type="ECO:0000256" key="9">
    <source>
        <dbReference type="ARBA" id="ARBA00037993"/>
    </source>
</evidence>
<dbReference type="EMBL" id="AFAY01000031">
    <property type="protein sequence ID" value="EGF10707.1"/>
    <property type="molecule type" value="Genomic_DNA"/>
</dbReference>
<keyword evidence="4 16" id="KW-0547">Nucleotide-binding</keyword>
<dbReference type="HOGENOM" id="CLU_719292_0_0_4"/>
<organism evidence="18 19">
    <name type="scientific">Neisseria bacilliformis ATCC BAA-1200</name>
    <dbReference type="NCBI Taxonomy" id="888742"/>
    <lineage>
        <taxon>Bacteria</taxon>
        <taxon>Pseudomonadati</taxon>
        <taxon>Pseudomonadota</taxon>
        <taxon>Betaproteobacteria</taxon>
        <taxon>Neisseriales</taxon>
        <taxon>Neisseriaceae</taxon>
        <taxon>Neisseria</taxon>
    </lineage>
</organism>
<accession>F2BCV8</accession>
<dbReference type="EC" id="6.3.4.20" evidence="10 16"/>
<evidence type="ECO:0000259" key="17">
    <source>
        <dbReference type="SMART" id="SM00860"/>
    </source>
</evidence>
<keyword evidence="6 16" id="KW-0862">Zinc</keyword>
<feature type="binding site" evidence="16">
    <location>
        <begin position="10"/>
        <end position="20"/>
    </location>
    <ligand>
        <name>ATP</name>
        <dbReference type="ChEBI" id="CHEBI:30616"/>
    </ligand>
</feature>
<keyword evidence="3 16" id="KW-0479">Metal-binding</keyword>
<dbReference type="CDD" id="cd01995">
    <property type="entry name" value="QueC-like"/>
    <property type="match status" value="1"/>
</dbReference>
<dbReference type="SUPFAM" id="SSF52402">
    <property type="entry name" value="Adenine nucleotide alpha hydrolases-like"/>
    <property type="match status" value="1"/>
</dbReference>
<comment type="function">
    <text evidence="8 16">Catalyzes the ATP-dependent conversion of 7-carboxy-7-deazaguanine (CDG) to 7-cyano-7-deazaguanine (preQ(0)).</text>
</comment>
<sequence length="384" mass="42748">MNSEKALVIFSGGQDSTTCLIQAIQTYGRENVQTISFQYGQRHAVELERARSIAQDWGVKQTILDLSLIKHITQNALTDNTAAIQTAANGLPNTFVDGRNALFLLYAAICAKGQNIRHIITGVCETDFSGYPDCRDVFVKSMNVTLNLAMDYPFQIHTPLMYLTKAQTWELADKLGCLDYIRDHTHTCYNGVIGGCHQCPACQLRERGLAQYLQNKAAAPAFYDCEKNLTEHDLAQAEHTLAATLPDSFKAHYLKYNGGTPARTLFDAGGSGCDNIEISDFIPIRYAQAFADDPDFTLEGRAAAEWARNEIPPALIPFALDWGGNYICLEKDSGKITYYVRDVWSDKLSREANFKSNTRPLADTFPAFLARLRDNPDDVDSDDE</sequence>
<keyword evidence="18" id="KW-0378">Hydrolase</keyword>
<name>F2BCV8_9NEIS</name>
<dbReference type="STRING" id="267212.GCA_001063965_00120"/>
<dbReference type="Pfam" id="PF09346">
    <property type="entry name" value="SMI1_KNR4"/>
    <property type="match status" value="1"/>
</dbReference>
<comment type="cofactor">
    <cofactor evidence="16">
        <name>Zn(2+)</name>
        <dbReference type="ChEBI" id="CHEBI:29105"/>
    </cofactor>
    <text evidence="16">Binds 1 zinc ion per subunit.</text>
</comment>
<protein>
    <recommendedName>
        <fullName evidence="12 16">7-cyano-7-deazaguanine synthase</fullName>
        <ecNumber evidence="10 16">6.3.4.20</ecNumber>
    </recommendedName>
    <alternativeName>
        <fullName evidence="15 16">7-cyano-7-carbaguanine synthase</fullName>
    </alternativeName>
    <alternativeName>
        <fullName evidence="14 16">PreQ(0) synthase</fullName>
    </alternativeName>
    <alternativeName>
        <fullName evidence="13 16">Queuosine biosynthesis protein QueC</fullName>
    </alternativeName>
</protein>
<comment type="similarity">
    <text evidence="9 16">Belongs to the QueC family.</text>
</comment>
<dbReference type="InterPro" id="IPR018317">
    <property type="entry name" value="QueC"/>
</dbReference>